<organism evidence="1 2">
    <name type="scientific">Brassica napus</name>
    <name type="common">Rape</name>
    <dbReference type="NCBI Taxonomy" id="3708"/>
    <lineage>
        <taxon>Eukaryota</taxon>
        <taxon>Viridiplantae</taxon>
        <taxon>Streptophyta</taxon>
        <taxon>Embryophyta</taxon>
        <taxon>Tracheophyta</taxon>
        <taxon>Spermatophyta</taxon>
        <taxon>Magnoliopsida</taxon>
        <taxon>eudicotyledons</taxon>
        <taxon>Gunneridae</taxon>
        <taxon>Pentapetalae</taxon>
        <taxon>rosids</taxon>
        <taxon>malvids</taxon>
        <taxon>Brassicales</taxon>
        <taxon>Brassicaceae</taxon>
        <taxon>Brassiceae</taxon>
        <taxon>Brassica</taxon>
    </lineage>
</organism>
<dbReference type="Gramene" id="CDY16739">
    <property type="protein sequence ID" value="CDY16739"/>
    <property type="gene ID" value="GSBRNA2T00094609001"/>
</dbReference>
<dbReference type="EMBL" id="LK032067">
    <property type="protein sequence ID" value="CDY16739.1"/>
    <property type="molecule type" value="Genomic_DNA"/>
</dbReference>
<gene>
    <name evidence="1" type="primary">BnaA09g06430D</name>
    <name evidence="1" type="ORF">GSBRNA2T00094609001</name>
</gene>
<keyword evidence="2" id="KW-1185">Reference proteome</keyword>
<dbReference type="PaxDb" id="3708-A0A078FUM6"/>
<dbReference type="Proteomes" id="UP000028999">
    <property type="component" value="Unassembled WGS sequence"/>
</dbReference>
<accession>A0A078FUM6</accession>
<dbReference type="AlphaFoldDB" id="A0A078FUM6"/>
<evidence type="ECO:0000313" key="1">
    <source>
        <dbReference type="EMBL" id="CDY16739.1"/>
    </source>
</evidence>
<name>A0A078FUM6_BRANA</name>
<protein>
    <submittedName>
        <fullName evidence="1">BnaA09g06430D protein</fullName>
    </submittedName>
</protein>
<sequence length="35" mass="3908">MGRVLRRSVFNAELKVSLSTRVSPIITSFTFPSLP</sequence>
<evidence type="ECO:0000313" key="2">
    <source>
        <dbReference type="Proteomes" id="UP000028999"/>
    </source>
</evidence>
<reference evidence="1 2" key="1">
    <citation type="journal article" date="2014" name="Science">
        <title>Plant genetics. Early allopolyploid evolution in the post-Neolithic Brassica napus oilseed genome.</title>
        <authorList>
            <person name="Chalhoub B."/>
            <person name="Denoeud F."/>
            <person name="Liu S."/>
            <person name="Parkin I.A."/>
            <person name="Tang H."/>
            <person name="Wang X."/>
            <person name="Chiquet J."/>
            <person name="Belcram H."/>
            <person name="Tong C."/>
            <person name="Samans B."/>
            <person name="Correa M."/>
            <person name="Da Silva C."/>
            <person name="Just J."/>
            <person name="Falentin C."/>
            <person name="Koh C.S."/>
            <person name="Le Clainche I."/>
            <person name="Bernard M."/>
            <person name="Bento P."/>
            <person name="Noel B."/>
            <person name="Labadie K."/>
            <person name="Alberti A."/>
            <person name="Charles M."/>
            <person name="Arnaud D."/>
            <person name="Guo H."/>
            <person name="Daviaud C."/>
            <person name="Alamery S."/>
            <person name="Jabbari K."/>
            <person name="Zhao M."/>
            <person name="Edger P.P."/>
            <person name="Chelaifa H."/>
            <person name="Tack D."/>
            <person name="Lassalle G."/>
            <person name="Mestiri I."/>
            <person name="Schnel N."/>
            <person name="Le Paslier M.C."/>
            <person name="Fan G."/>
            <person name="Renault V."/>
            <person name="Bayer P.E."/>
            <person name="Golicz A.A."/>
            <person name="Manoli S."/>
            <person name="Lee T.H."/>
            <person name="Thi V.H."/>
            <person name="Chalabi S."/>
            <person name="Hu Q."/>
            <person name="Fan C."/>
            <person name="Tollenaere R."/>
            <person name="Lu Y."/>
            <person name="Battail C."/>
            <person name="Shen J."/>
            <person name="Sidebottom C.H."/>
            <person name="Wang X."/>
            <person name="Canaguier A."/>
            <person name="Chauveau A."/>
            <person name="Berard A."/>
            <person name="Deniot G."/>
            <person name="Guan M."/>
            <person name="Liu Z."/>
            <person name="Sun F."/>
            <person name="Lim Y.P."/>
            <person name="Lyons E."/>
            <person name="Town C.D."/>
            <person name="Bancroft I."/>
            <person name="Wang X."/>
            <person name="Meng J."/>
            <person name="Ma J."/>
            <person name="Pires J.C."/>
            <person name="King G.J."/>
            <person name="Brunel D."/>
            <person name="Delourme R."/>
            <person name="Renard M."/>
            <person name="Aury J.M."/>
            <person name="Adams K.L."/>
            <person name="Batley J."/>
            <person name="Snowdon R.J."/>
            <person name="Tost J."/>
            <person name="Edwards D."/>
            <person name="Zhou Y."/>
            <person name="Hua W."/>
            <person name="Sharpe A.G."/>
            <person name="Paterson A.H."/>
            <person name="Guan C."/>
            <person name="Wincker P."/>
        </authorList>
    </citation>
    <scope>NUCLEOTIDE SEQUENCE [LARGE SCALE GENOMIC DNA]</scope>
    <source>
        <strain evidence="2">cv. Darmor-bzh</strain>
    </source>
</reference>
<proteinExistence type="predicted"/>